<sequence>MRDNMRDKKQLCLKAVVPSVLLFLSVLEFLKRFVGRLGPDLGALSFVKGTCHRSKVVMQISGAWLWHIILYRPEFTRQSVRIEKGWRRDMPCKQQESPFTDLNK</sequence>
<evidence type="ECO:0000313" key="1">
    <source>
        <dbReference type="EMBL" id="PLW77996.1"/>
    </source>
</evidence>
<dbReference type="AlphaFoldDB" id="A0A2N5XTZ7"/>
<reference evidence="1 2" key="1">
    <citation type="submission" date="2018-01" db="EMBL/GenBank/DDBJ databases">
        <title>The draft genome sequence of Cohaesibacter sp. H1304.</title>
        <authorList>
            <person name="Wang N.-N."/>
            <person name="Du Z.-J."/>
        </authorList>
    </citation>
    <scope>NUCLEOTIDE SEQUENCE [LARGE SCALE GENOMIC DNA]</scope>
    <source>
        <strain evidence="1 2">H1304</strain>
    </source>
</reference>
<gene>
    <name evidence="1" type="ORF">C0081_06930</name>
</gene>
<name>A0A2N5XTZ7_9HYPH</name>
<dbReference type="EMBL" id="PKUQ01000012">
    <property type="protein sequence ID" value="PLW77996.1"/>
    <property type="molecule type" value="Genomic_DNA"/>
</dbReference>
<accession>A0A2N5XTZ7</accession>
<organism evidence="1 2">
    <name type="scientific">Cohaesibacter celericrescens</name>
    <dbReference type="NCBI Taxonomy" id="2067669"/>
    <lineage>
        <taxon>Bacteria</taxon>
        <taxon>Pseudomonadati</taxon>
        <taxon>Pseudomonadota</taxon>
        <taxon>Alphaproteobacteria</taxon>
        <taxon>Hyphomicrobiales</taxon>
        <taxon>Cohaesibacteraceae</taxon>
    </lineage>
</organism>
<comment type="caution">
    <text evidence="1">The sequence shown here is derived from an EMBL/GenBank/DDBJ whole genome shotgun (WGS) entry which is preliminary data.</text>
</comment>
<proteinExistence type="predicted"/>
<evidence type="ECO:0000313" key="2">
    <source>
        <dbReference type="Proteomes" id="UP000234881"/>
    </source>
</evidence>
<keyword evidence="2" id="KW-1185">Reference proteome</keyword>
<dbReference type="Proteomes" id="UP000234881">
    <property type="component" value="Unassembled WGS sequence"/>
</dbReference>
<protein>
    <submittedName>
        <fullName evidence="1">Uncharacterized protein</fullName>
    </submittedName>
</protein>